<organism evidence="2 3">
    <name type="scientific">Perkinsus olseni</name>
    <name type="common">Perkinsus atlanticus</name>
    <dbReference type="NCBI Taxonomy" id="32597"/>
    <lineage>
        <taxon>Eukaryota</taxon>
        <taxon>Sar</taxon>
        <taxon>Alveolata</taxon>
        <taxon>Perkinsozoa</taxon>
        <taxon>Perkinsea</taxon>
        <taxon>Perkinsida</taxon>
        <taxon>Perkinsidae</taxon>
        <taxon>Perkinsus</taxon>
    </lineage>
</organism>
<feature type="compositionally biased region" description="Basic and acidic residues" evidence="1">
    <location>
        <begin position="1"/>
        <end position="10"/>
    </location>
</feature>
<protein>
    <submittedName>
        <fullName evidence="2">Tetratricopeptide repeat</fullName>
    </submittedName>
</protein>
<feature type="region of interest" description="Disordered" evidence="1">
    <location>
        <begin position="1"/>
        <end position="51"/>
    </location>
</feature>
<dbReference type="Proteomes" id="UP000574390">
    <property type="component" value="Unassembled WGS sequence"/>
</dbReference>
<proteinExistence type="predicted"/>
<evidence type="ECO:0000256" key="1">
    <source>
        <dbReference type="SAM" id="MobiDB-lite"/>
    </source>
</evidence>
<dbReference type="Gene3D" id="1.25.40.10">
    <property type="entry name" value="Tetratricopeptide repeat domain"/>
    <property type="match status" value="1"/>
</dbReference>
<dbReference type="SUPFAM" id="SSF48452">
    <property type="entry name" value="TPR-like"/>
    <property type="match status" value="1"/>
</dbReference>
<dbReference type="EMBL" id="JABANM010022661">
    <property type="protein sequence ID" value="KAF4719208.1"/>
    <property type="molecule type" value="Genomic_DNA"/>
</dbReference>
<evidence type="ECO:0000313" key="3">
    <source>
        <dbReference type="Proteomes" id="UP000574390"/>
    </source>
</evidence>
<sequence length="95" mass="10697">MPQVEEDGHTTEPLNGKVEEMEGELIECSEETADEGPRSLPEAQRLKREGNDHYKAKRVSLAVDRYTLAYATCPKEEKIVRAQCLANRCGAVRSY</sequence>
<gene>
    <name evidence="2" type="primary">TTC1_2</name>
    <name evidence="2" type="ORF">FOZ62_014624</name>
</gene>
<comment type="caution">
    <text evidence="2">The sequence shown here is derived from an EMBL/GenBank/DDBJ whole genome shotgun (WGS) entry which is preliminary data.</text>
</comment>
<dbReference type="InterPro" id="IPR011990">
    <property type="entry name" value="TPR-like_helical_dom_sf"/>
</dbReference>
<feature type="compositionally biased region" description="Acidic residues" evidence="1">
    <location>
        <begin position="21"/>
        <end position="34"/>
    </location>
</feature>
<dbReference type="AlphaFoldDB" id="A0A7J6REN5"/>
<accession>A0A7J6REN5</accession>
<name>A0A7J6REN5_PEROL</name>
<reference evidence="2 3" key="1">
    <citation type="submission" date="2020-04" db="EMBL/GenBank/DDBJ databases">
        <title>Perkinsus olseni comparative genomics.</title>
        <authorList>
            <person name="Bogema D.R."/>
        </authorList>
    </citation>
    <scope>NUCLEOTIDE SEQUENCE [LARGE SCALE GENOMIC DNA]</scope>
    <source>
        <strain evidence="2">ATCC PRA-205</strain>
    </source>
</reference>
<evidence type="ECO:0000313" key="2">
    <source>
        <dbReference type="EMBL" id="KAF4719208.1"/>
    </source>
</evidence>